<evidence type="ECO:0000256" key="2">
    <source>
        <dbReference type="ARBA" id="ARBA00022741"/>
    </source>
</evidence>
<evidence type="ECO:0000256" key="1">
    <source>
        <dbReference type="ARBA" id="ARBA00022679"/>
    </source>
</evidence>
<dbReference type="Pfam" id="PF00069">
    <property type="entry name" value="Pkinase"/>
    <property type="match status" value="1"/>
</dbReference>
<dbReference type="InterPro" id="IPR000719">
    <property type="entry name" value="Prot_kinase_dom"/>
</dbReference>
<accession>A0AAD7TUV2</accession>
<dbReference type="SUPFAM" id="SSF56112">
    <property type="entry name" value="Protein kinase-like (PK-like)"/>
    <property type="match status" value="1"/>
</dbReference>
<evidence type="ECO:0000313" key="6">
    <source>
        <dbReference type="EMBL" id="KAJ8482826.1"/>
    </source>
</evidence>
<organism evidence="6 7">
    <name type="scientific">Trametes cubensis</name>
    <dbReference type="NCBI Taxonomy" id="1111947"/>
    <lineage>
        <taxon>Eukaryota</taxon>
        <taxon>Fungi</taxon>
        <taxon>Dikarya</taxon>
        <taxon>Basidiomycota</taxon>
        <taxon>Agaricomycotina</taxon>
        <taxon>Agaricomycetes</taxon>
        <taxon>Polyporales</taxon>
        <taxon>Polyporaceae</taxon>
        <taxon>Trametes</taxon>
    </lineage>
</organism>
<evidence type="ECO:0000256" key="4">
    <source>
        <dbReference type="ARBA" id="ARBA00022840"/>
    </source>
</evidence>
<protein>
    <recommendedName>
        <fullName evidence="5">Protein kinase domain-containing protein</fullName>
    </recommendedName>
</protein>
<name>A0AAD7TUV2_9APHY</name>
<comment type="caution">
    <text evidence="6">The sequence shown here is derived from an EMBL/GenBank/DDBJ whole genome shotgun (WGS) entry which is preliminary data.</text>
</comment>
<keyword evidence="4" id="KW-0067">ATP-binding</keyword>
<dbReference type="PANTHER" id="PTHR43289:SF33">
    <property type="entry name" value="SERINE_THREONINE KINASE 31"/>
    <property type="match status" value="1"/>
</dbReference>
<sequence length="434" mass="49326">MAPVGTFDNLDPLPAQVATTRSTRYTEWLASTVPFIPPPAFTILKLMGDTKKLPSYIYLPPDAVERQAELTRTGTYDLLPSEARWRERYDFLKKKGYRLRPRYHPKWKPSWTGTNLDPEFCEDSVMLLNPDVIDAVRERDGYLVAIKTVKKNGEELRLSQLLSSLKHPSNHCVSVIDVLEDSFNPTMSLMVMQYLRPWNDPELTMVGDVVDFVSQMLEGLAFLHSHRVAHRDIASLNVMMDGRSLYPEGHHPVWRGRSLDAIEDLVPLHRIDRSVKYFYVDFGLSVRFAPDAPTLVVGDVGRDAEVPELSSTVPYDPFKADIYALGNLFDKELAQVGIALLARPTLLTGSSKKYHGLEFLRSLIDAMKRQQPSLRPTADELVALFQDTKKTLTPSSVRWRLGSKSEPAYERLLYDTVAVAKDSFSQLRRFVRPT</sequence>
<keyword evidence="7" id="KW-1185">Reference proteome</keyword>
<proteinExistence type="predicted"/>
<dbReference type="InterPro" id="IPR011009">
    <property type="entry name" value="Kinase-like_dom_sf"/>
</dbReference>
<keyword evidence="2" id="KW-0547">Nucleotide-binding</keyword>
<evidence type="ECO:0000313" key="7">
    <source>
        <dbReference type="Proteomes" id="UP001215151"/>
    </source>
</evidence>
<gene>
    <name evidence="6" type="ORF">ONZ51_g5106</name>
</gene>
<dbReference type="SMART" id="SM00220">
    <property type="entry name" value="S_TKc"/>
    <property type="match status" value="1"/>
</dbReference>
<reference evidence="6" key="1">
    <citation type="submission" date="2022-11" db="EMBL/GenBank/DDBJ databases">
        <title>Genome Sequence of Cubamyces cubensis.</title>
        <authorList>
            <person name="Buettner E."/>
        </authorList>
    </citation>
    <scope>NUCLEOTIDE SEQUENCE</scope>
    <source>
        <strain evidence="6">MPL-01</strain>
    </source>
</reference>
<dbReference type="GO" id="GO:0004674">
    <property type="term" value="F:protein serine/threonine kinase activity"/>
    <property type="evidence" value="ECO:0007669"/>
    <property type="project" value="TreeGrafter"/>
</dbReference>
<dbReference type="EMBL" id="JAPEVG010000106">
    <property type="protein sequence ID" value="KAJ8482826.1"/>
    <property type="molecule type" value="Genomic_DNA"/>
</dbReference>
<evidence type="ECO:0000259" key="5">
    <source>
        <dbReference type="PROSITE" id="PS50011"/>
    </source>
</evidence>
<keyword evidence="3" id="KW-0418">Kinase</keyword>
<dbReference type="Gene3D" id="1.10.510.10">
    <property type="entry name" value="Transferase(Phosphotransferase) domain 1"/>
    <property type="match status" value="1"/>
</dbReference>
<dbReference type="AlphaFoldDB" id="A0AAD7TUV2"/>
<feature type="domain" description="Protein kinase" evidence="5">
    <location>
        <begin position="89"/>
        <end position="392"/>
    </location>
</feature>
<dbReference type="PROSITE" id="PS50011">
    <property type="entry name" value="PROTEIN_KINASE_DOM"/>
    <property type="match status" value="1"/>
</dbReference>
<dbReference type="Proteomes" id="UP001215151">
    <property type="component" value="Unassembled WGS sequence"/>
</dbReference>
<evidence type="ECO:0000256" key="3">
    <source>
        <dbReference type="ARBA" id="ARBA00022777"/>
    </source>
</evidence>
<dbReference type="PANTHER" id="PTHR43289">
    <property type="entry name" value="MITOGEN-ACTIVATED PROTEIN KINASE KINASE KINASE 20-RELATED"/>
    <property type="match status" value="1"/>
</dbReference>
<dbReference type="GO" id="GO:0005524">
    <property type="term" value="F:ATP binding"/>
    <property type="evidence" value="ECO:0007669"/>
    <property type="project" value="UniProtKB-KW"/>
</dbReference>
<keyword evidence="1" id="KW-0808">Transferase</keyword>